<evidence type="ECO:0000313" key="10">
    <source>
        <dbReference type="Proteomes" id="UP000033995"/>
    </source>
</evidence>
<accession>A0A0G0CWI1</accession>
<feature type="transmembrane region" description="Helical" evidence="8">
    <location>
        <begin position="7"/>
        <end position="25"/>
    </location>
</feature>
<evidence type="ECO:0000256" key="3">
    <source>
        <dbReference type="ARBA" id="ARBA00022448"/>
    </source>
</evidence>
<evidence type="ECO:0000256" key="5">
    <source>
        <dbReference type="ARBA" id="ARBA00022692"/>
    </source>
</evidence>
<feature type="transmembrane region" description="Helical" evidence="8">
    <location>
        <begin position="194"/>
        <end position="217"/>
    </location>
</feature>
<reference evidence="9 10" key="1">
    <citation type="journal article" date="2015" name="Nature">
        <title>rRNA introns, odd ribosomes, and small enigmatic genomes across a large radiation of phyla.</title>
        <authorList>
            <person name="Brown C.T."/>
            <person name="Hug L.A."/>
            <person name="Thomas B.C."/>
            <person name="Sharon I."/>
            <person name="Castelle C.J."/>
            <person name="Singh A."/>
            <person name="Wilkins M.J."/>
            <person name="Williams K.H."/>
            <person name="Banfield J.F."/>
        </authorList>
    </citation>
    <scope>NUCLEOTIDE SEQUENCE [LARGE SCALE GENOMIC DNA]</scope>
</reference>
<comment type="subcellular location">
    <subcellularLocation>
        <location evidence="1">Cell membrane</location>
        <topology evidence="1">Multi-pass membrane protein</topology>
    </subcellularLocation>
</comment>
<evidence type="ECO:0000256" key="6">
    <source>
        <dbReference type="ARBA" id="ARBA00022989"/>
    </source>
</evidence>
<evidence type="ECO:0000256" key="2">
    <source>
        <dbReference type="ARBA" id="ARBA00009773"/>
    </source>
</evidence>
<sequence>MIRKVEISYKTIVFTAVFVASLWFIYSIRDIVLQLFASLLLMTILNPIVKKLSKIKIPRSLSILVSYVVIFGLFGFAIGILLPPLVEQTTNLANNLPKYLSDSGITKYANGDILKEIVSQLGTVPSQVIKAGFSFFANILNILTVLIFAFYLLLIRDKFDKNLESIFGKEKSLDVSKIIDELELRLGGWARGQLLLMLLVGISSYIGFVILGIPFALPLALLAGIFEIVPYLGPIVASIPAIILGFSISPFVGGASIGLAVLIQQLENYVFVPKIMEKSTGVSPIIILLALAIGAKLAGITGMVMSIPIVIIIQVLLQNRFQEK</sequence>
<keyword evidence="7 8" id="KW-0472">Membrane</keyword>
<feature type="transmembrane region" description="Helical" evidence="8">
    <location>
        <begin position="61"/>
        <end position="82"/>
    </location>
</feature>
<dbReference type="Pfam" id="PF01594">
    <property type="entry name" value="AI-2E_transport"/>
    <property type="match status" value="1"/>
</dbReference>
<evidence type="ECO:0000256" key="1">
    <source>
        <dbReference type="ARBA" id="ARBA00004651"/>
    </source>
</evidence>
<organism evidence="9 10">
    <name type="scientific">Candidatus Woesebacteria bacterium GW2011_GWA2_33_28</name>
    <dbReference type="NCBI Taxonomy" id="1618561"/>
    <lineage>
        <taxon>Bacteria</taxon>
        <taxon>Candidatus Woeseibacteriota</taxon>
    </lineage>
</organism>
<dbReference type="GO" id="GO:0005886">
    <property type="term" value="C:plasma membrane"/>
    <property type="evidence" value="ECO:0007669"/>
    <property type="project" value="UniProtKB-SubCell"/>
</dbReference>
<protein>
    <recommendedName>
        <fullName evidence="11">Permease</fullName>
    </recommendedName>
</protein>
<dbReference type="GO" id="GO:0055085">
    <property type="term" value="P:transmembrane transport"/>
    <property type="evidence" value="ECO:0007669"/>
    <property type="project" value="TreeGrafter"/>
</dbReference>
<evidence type="ECO:0000256" key="4">
    <source>
        <dbReference type="ARBA" id="ARBA00022475"/>
    </source>
</evidence>
<keyword evidence="5 8" id="KW-0812">Transmembrane</keyword>
<dbReference type="PANTHER" id="PTHR21716">
    <property type="entry name" value="TRANSMEMBRANE PROTEIN"/>
    <property type="match status" value="1"/>
</dbReference>
<feature type="transmembrane region" description="Helical" evidence="8">
    <location>
        <begin position="135"/>
        <end position="155"/>
    </location>
</feature>
<evidence type="ECO:0000256" key="7">
    <source>
        <dbReference type="ARBA" id="ARBA00023136"/>
    </source>
</evidence>
<evidence type="ECO:0000313" key="9">
    <source>
        <dbReference type="EMBL" id="KKP47742.1"/>
    </source>
</evidence>
<evidence type="ECO:0000256" key="8">
    <source>
        <dbReference type="SAM" id="Phobius"/>
    </source>
</evidence>
<dbReference type="AlphaFoldDB" id="A0A0G0CWI1"/>
<evidence type="ECO:0008006" key="11">
    <source>
        <dbReference type="Google" id="ProtNLM"/>
    </source>
</evidence>
<dbReference type="PANTHER" id="PTHR21716:SF53">
    <property type="entry name" value="PERMEASE PERM-RELATED"/>
    <property type="match status" value="1"/>
</dbReference>
<dbReference type="EMBL" id="LBOZ01000003">
    <property type="protein sequence ID" value="KKP47742.1"/>
    <property type="molecule type" value="Genomic_DNA"/>
</dbReference>
<comment type="caution">
    <text evidence="9">The sequence shown here is derived from an EMBL/GenBank/DDBJ whole genome shotgun (WGS) entry which is preliminary data.</text>
</comment>
<name>A0A0G0CWI1_9BACT</name>
<gene>
    <name evidence="9" type="ORF">UR38_C0003G0147</name>
</gene>
<feature type="transmembrane region" description="Helical" evidence="8">
    <location>
        <begin position="299"/>
        <end position="317"/>
    </location>
</feature>
<keyword evidence="3" id="KW-0813">Transport</keyword>
<dbReference type="InterPro" id="IPR002549">
    <property type="entry name" value="AI-2E-like"/>
</dbReference>
<dbReference type="Proteomes" id="UP000033995">
    <property type="component" value="Unassembled WGS sequence"/>
</dbReference>
<feature type="transmembrane region" description="Helical" evidence="8">
    <location>
        <begin position="237"/>
        <end position="263"/>
    </location>
</feature>
<feature type="transmembrane region" description="Helical" evidence="8">
    <location>
        <begin position="31"/>
        <end position="49"/>
    </location>
</feature>
<keyword evidence="4" id="KW-1003">Cell membrane</keyword>
<comment type="similarity">
    <text evidence="2">Belongs to the autoinducer-2 exporter (AI-2E) (TC 2.A.86) family.</text>
</comment>
<proteinExistence type="inferred from homology"/>
<keyword evidence="6 8" id="KW-1133">Transmembrane helix</keyword>